<sequence>MSFSEYATPASTLKFSPQYFASLTFARTNSIDYPEIAPSGILEGWCFSDETTYTASGTLVQPGELIPCIQDLLPIARQMEQAFGNGMRSVDVCLNYNGRKDGSKYLFSKIRLLIAINNQRAAVLGARSLFQHINSNNLLSPVDLERFGDLCISAPISGFQITQFPLWNLKCLLGETWLEEDVVNSLLELSYLRKTMHSTADPSLIILPTSFSNDLQYLFQQTPQSYSSNLHLLRRRLRALPSADISFITCRSDHFSGYRYITDLSMDLCLGDSMGRPAGADILPSFSWFLEHAGHPAPVQVSGNGITARQGPQSGSCGIAAVDFVTQGSGHSQQPIWTDSESPAFRDKALQDLLVYHLTSSDHKKPIDDWTVPCSLGANLEDIFSDDAPVGFNDYNLTRPTIHHPIHSFFENAERQPPVNLPQAPPPPKPSPPLSHHVPPLPKLPGTAVDSSVIVLDSEDETSDNESSVIDLSSSPVTCTATEPSKARVKQETVDLTRASPCPSRPSVGTIVLQDPDSDSDDIIVVSQRRLQPHGPAVKNSVSPSKSQPKREPLSDLSNSQRPPLEIIGDINIGKTYNSFEQGKADVIAAEARRGHVWRIGQTKKVNDIVKRITLRCNHYYRHTPTHLSTIDPSDHRHGKTIKTDCMAHVNLSRCAADGTWHVSMTDWKHNHPPQVPLGGPIARPPTNEQREVVSQLATSNTSNFSRSQIGKVLAERFPDHILEPRQISNLLNAARKEARDDIARLGGDAASILDALTKKSESEHGWRYSIRLDDAQVLMAIFWQSPTQVALAKRWYQDPEMDIRSLSAVSKQRTILPEHLRLDLNPIPRPRFCLALSKNVPKAQVVTSQASNPTETLPAREVFHEIQTAIRPLMTHVHTREQVDDLLHSLGEIRSGNLARQFTIPQWSGTKADLGPNG</sequence>
<protein>
    <recommendedName>
        <fullName evidence="4">FAR1 domain-containing protein</fullName>
    </recommendedName>
</protein>
<keyword evidence="3" id="KW-1185">Reference proteome</keyword>
<dbReference type="EMBL" id="JARKIE010000050">
    <property type="protein sequence ID" value="KAJ7692727.1"/>
    <property type="molecule type" value="Genomic_DNA"/>
</dbReference>
<feature type="region of interest" description="Disordered" evidence="1">
    <location>
        <begin position="458"/>
        <end position="563"/>
    </location>
</feature>
<name>A0AAD7DJD3_MYCRO</name>
<gene>
    <name evidence="2" type="ORF">B0H17DRAFT_1200306</name>
</gene>
<dbReference type="Proteomes" id="UP001221757">
    <property type="component" value="Unassembled WGS sequence"/>
</dbReference>
<comment type="caution">
    <text evidence="2">The sequence shown here is derived from an EMBL/GenBank/DDBJ whole genome shotgun (WGS) entry which is preliminary data.</text>
</comment>
<evidence type="ECO:0000256" key="1">
    <source>
        <dbReference type="SAM" id="MobiDB-lite"/>
    </source>
</evidence>
<feature type="region of interest" description="Disordered" evidence="1">
    <location>
        <begin position="416"/>
        <end position="446"/>
    </location>
</feature>
<feature type="compositionally biased region" description="Polar residues" evidence="1">
    <location>
        <begin position="470"/>
        <end position="483"/>
    </location>
</feature>
<accession>A0AAD7DJD3</accession>
<feature type="compositionally biased region" description="Basic and acidic residues" evidence="1">
    <location>
        <begin position="485"/>
        <end position="495"/>
    </location>
</feature>
<organism evidence="2 3">
    <name type="scientific">Mycena rosella</name>
    <name type="common">Pink bonnet</name>
    <name type="synonym">Agaricus rosellus</name>
    <dbReference type="NCBI Taxonomy" id="1033263"/>
    <lineage>
        <taxon>Eukaryota</taxon>
        <taxon>Fungi</taxon>
        <taxon>Dikarya</taxon>
        <taxon>Basidiomycota</taxon>
        <taxon>Agaricomycotina</taxon>
        <taxon>Agaricomycetes</taxon>
        <taxon>Agaricomycetidae</taxon>
        <taxon>Agaricales</taxon>
        <taxon>Marasmiineae</taxon>
        <taxon>Mycenaceae</taxon>
        <taxon>Mycena</taxon>
    </lineage>
</organism>
<evidence type="ECO:0000313" key="2">
    <source>
        <dbReference type="EMBL" id="KAJ7692727.1"/>
    </source>
</evidence>
<dbReference type="PANTHER" id="PTHR47718:SF3">
    <property type="entry name" value="PROTEIN FAR1-RELATED SEQUENCE 5-LIKE"/>
    <property type="match status" value="1"/>
</dbReference>
<proteinExistence type="predicted"/>
<reference evidence="2" key="1">
    <citation type="submission" date="2023-03" db="EMBL/GenBank/DDBJ databases">
        <title>Massive genome expansion in bonnet fungi (Mycena s.s.) driven by repeated elements and novel gene families across ecological guilds.</title>
        <authorList>
            <consortium name="Lawrence Berkeley National Laboratory"/>
            <person name="Harder C.B."/>
            <person name="Miyauchi S."/>
            <person name="Viragh M."/>
            <person name="Kuo A."/>
            <person name="Thoen E."/>
            <person name="Andreopoulos B."/>
            <person name="Lu D."/>
            <person name="Skrede I."/>
            <person name="Drula E."/>
            <person name="Henrissat B."/>
            <person name="Morin E."/>
            <person name="Kohler A."/>
            <person name="Barry K."/>
            <person name="LaButti K."/>
            <person name="Morin E."/>
            <person name="Salamov A."/>
            <person name="Lipzen A."/>
            <person name="Mereny Z."/>
            <person name="Hegedus B."/>
            <person name="Baldrian P."/>
            <person name="Stursova M."/>
            <person name="Weitz H."/>
            <person name="Taylor A."/>
            <person name="Grigoriev I.V."/>
            <person name="Nagy L.G."/>
            <person name="Martin F."/>
            <person name="Kauserud H."/>
        </authorList>
    </citation>
    <scope>NUCLEOTIDE SEQUENCE</scope>
    <source>
        <strain evidence="2">CBHHK067</strain>
    </source>
</reference>
<dbReference type="AlphaFoldDB" id="A0AAD7DJD3"/>
<evidence type="ECO:0000313" key="3">
    <source>
        <dbReference type="Proteomes" id="UP001221757"/>
    </source>
</evidence>
<feature type="compositionally biased region" description="Pro residues" evidence="1">
    <location>
        <begin position="419"/>
        <end position="443"/>
    </location>
</feature>
<evidence type="ECO:0008006" key="4">
    <source>
        <dbReference type="Google" id="ProtNLM"/>
    </source>
</evidence>
<dbReference type="PANTHER" id="PTHR47718">
    <property type="entry name" value="OS01G0519700 PROTEIN"/>
    <property type="match status" value="1"/>
</dbReference>